<dbReference type="OrthoDB" id="9765065at2"/>
<dbReference type="InterPro" id="IPR050738">
    <property type="entry name" value="Sulfatase"/>
</dbReference>
<dbReference type="PROSITE" id="PS00523">
    <property type="entry name" value="SULFATASE_1"/>
    <property type="match status" value="1"/>
</dbReference>
<feature type="domain" description="Sulfatase N-terminal" evidence="5">
    <location>
        <begin position="21"/>
        <end position="394"/>
    </location>
</feature>
<dbReference type="RefSeq" id="WP_007278438.1">
    <property type="nucleotide sequence ID" value="NZ_ABCK01000007.1"/>
</dbReference>
<dbReference type="eggNOG" id="COG3119">
    <property type="taxonomic scope" value="Bacteria"/>
</dbReference>
<sequence length="511" mass="57876">MNKKLLSIFTLFSFISLADKPNIVYILADDMGIGDISGLNTQSKIRTPQLDSLINNGMTFTDAHTASAVCTPTRYGLLTGRYPWRSELKDGVTNGYSKALISESLDTVPKLLKRAGYNTAMVGKWHLGFNWTFKEGAKAVYDLKPDSRELEDQVDYTKPFTGGPVDCGFDYFYGMVASPGMPPYTYLENRNVTVQPTERQEWFGPRPKFPGGKKMDFERKAQMLRPGYKAPGFESNQVMLTYTEKAVDYIDKYSSEKPFFLYVPYASPHTPIFPRKPFLGTSQTGIYGDFVEELDWSVGQIIKALKDSGEIENTLIIFTADNGYAQAGFPQEHIDKYKHEPSRELNGRKASLLEGGHRVPFIAHWPKIIKQKSQCSTAVSLNDLYATCAKMTGIKTDLNQGVDSYNMLDLLKGGELYERPNMIYADYSGKFAVRKGDWKLILNPNPKMRALYNLKNDLSEKTNQYTNPEFKSVLDELMKTITQVVQNGRTTNGKVLKNDGPEKWQQLYWIK</sequence>
<keyword evidence="2" id="KW-0479">Metal-binding</keyword>
<dbReference type="STRING" id="313628.LNTAR_00945"/>
<evidence type="ECO:0000259" key="5">
    <source>
        <dbReference type="Pfam" id="PF00884"/>
    </source>
</evidence>
<dbReference type="PROSITE" id="PS00149">
    <property type="entry name" value="SULFATASE_2"/>
    <property type="match status" value="1"/>
</dbReference>
<name>A6DKM6_9BACT</name>
<evidence type="ECO:0000256" key="1">
    <source>
        <dbReference type="ARBA" id="ARBA00008779"/>
    </source>
</evidence>
<accession>A6DKM6</accession>
<dbReference type="GO" id="GO:0004065">
    <property type="term" value="F:arylsulfatase activity"/>
    <property type="evidence" value="ECO:0007669"/>
    <property type="project" value="TreeGrafter"/>
</dbReference>
<evidence type="ECO:0000256" key="3">
    <source>
        <dbReference type="ARBA" id="ARBA00022801"/>
    </source>
</evidence>
<evidence type="ECO:0000313" key="6">
    <source>
        <dbReference type="EMBL" id="EDM27924.1"/>
    </source>
</evidence>
<comment type="similarity">
    <text evidence="1">Belongs to the sulfatase family.</text>
</comment>
<dbReference type="Gene3D" id="3.40.720.10">
    <property type="entry name" value="Alkaline Phosphatase, subunit A"/>
    <property type="match status" value="1"/>
</dbReference>
<dbReference type="PANTHER" id="PTHR42693">
    <property type="entry name" value="ARYLSULFATASE FAMILY MEMBER"/>
    <property type="match status" value="1"/>
</dbReference>
<dbReference type="EMBL" id="ABCK01000007">
    <property type="protein sequence ID" value="EDM27924.1"/>
    <property type="molecule type" value="Genomic_DNA"/>
</dbReference>
<evidence type="ECO:0000256" key="4">
    <source>
        <dbReference type="ARBA" id="ARBA00022837"/>
    </source>
</evidence>
<gene>
    <name evidence="6" type="ORF">LNTAR_00945</name>
</gene>
<comment type="caution">
    <text evidence="6">The sequence shown here is derived from an EMBL/GenBank/DDBJ whole genome shotgun (WGS) entry which is preliminary data.</text>
</comment>
<dbReference type="Pfam" id="PF00884">
    <property type="entry name" value="Sulfatase"/>
    <property type="match status" value="1"/>
</dbReference>
<evidence type="ECO:0000256" key="2">
    <source>
        <dbReference type="ARBA" id="ARBA00022723"/>
    </source>
</evidence>
<dbReference type="GO" id="GO:0046872">
    <property type="term" value="F:metal ion binding"/>
    <property type="evidence" value="ECO:0007669"/>
    <property type="project" value="UniProtKB-KW"/>
</dbReference>
<dbReference type="PANTHER" id="PTHR42693:SF53">
    <property type="entry name" value="ENDO-4-O-SULFATASE"/>
    <property type="match status" value="1"/>
</dbReference>
<organism evidence="6 7">
    <name type="scientific">Lentisphaera araneosa HTCC2155</name>
    <dbReference type="NCBI Taxonomy" id="313628"/>
    <lineage>
        <taxon>Bacteria</taxon>
        <taxon>Pseudomonadati</taxon>
        <taxon>Lentisphaerota</taxon>
        <taxon>Lentisphaeria</taxon>
        <taxon>Lentisphaerales</taxon>
        <taxon>Lentisphaeraceae</taxon>
        <taxon>Lentisphaera</taxon>
    </lineage>
</organism>
<protein>
    <submittedName>
        <fullName evidence="6">Arylsulfatase A</fullName>
    </submittedName>
</protein>
<keyword evidence="7" id="KW-1185">Reference proteome</keyword>
<dbReference type="Gene3D" id="3.30.1120.10">
    <property type="match status" value="1"/>
</dbReference>
<dbReference type="SUPFAM" id="SSF53649">
    <property type="entry name" value="Alkaline phosphatase-like"/>
    <property type="match status" value="1"/>
</dbReference>
<dbReference type="InterPro" id="IPR000917">
    <property type="entry name" value="Sulfatase_N"/>
</dbReference>
<dbReference type="InterPro" id="IPR024607">
    <property type="entry name" value="Sulfatase_CS"/>
</dbReference>
<reference evidence="6 7" key="1">
    <citation type="journal article" date="2010" name="J. Bacteriol.">
        <title>Genome sequence of Lentisphaera araneosa HTCC2155T, the type species of the order Lentisphaerales in the phylum Lentisphaerae.</title>
        <authorList>
            <person name="Thrash J.C."/>
            <person name="Cho J.C."/>
            <person name="Vergin K.L."/>
            <person name="Morris R.M."/>
            <person name="Giovannoni S.J."/>
        </authorList>
    </citation>
    <scope>NUCLEOTIDE SEQUENCE [LARGE SCALE GENOMIC DNA]</scope>
    <source>
        <strain evidence="6 7">HTCC2155</strain>
    </source>
</reference>
<keyword evidence="4" id="KW-0106">Calcium</keyword>
<keyword evidence="3" id="KW-0378">Hydrolase</keyword>
<dbReference type="InterPro" id="IPR017850">
    <property type="entry name" value="Alkaline_phosphatase_core_sf"/>
</dbReference>
<proteinExistence type="inferred from homology"/>
<dbReference type="CDD" id="cd16143">
    <property type="entry name" value="ARS_like"/>
    <property type="match status" value="1"/>
</dbReference>
<dbReference type="Proteomes" id="UP000004947">
    <property type="component" value="Unassembled WGS sequence"/>
</dbReference>
<evidence type="ECO:0000313" key="7">
    <source>
        <dbReference type="Proteomes" id="UP000004947"/>
    </source>
</evidence>
<dbReference type="AlphaFoldDB" id="A6DKM6"/>